<dbReference type="OrthoDB" id="10018484at2"/>
<dbReference type="EMBL" id="QZMU01000001">
    <property type="protein sequence ID" value="RRQ22448.1"/>
    <property type="molecule type" value="Genomic_DNA"/>
</dbReference>
<dbReference type="AlphaFoldDB" id="A0A426QL15"/>
<proteinExistence type="predicted"/>
<organism evidence="1 2">
    <name type="scientific">Thiohalobacter thiocyanaticus</name>
    <dbReference type="NCBI Taxonomy" id="585455"/>
    <lineage>
        <taxon>Bacteria</taxon>
        <taxon>Pseudomonadati</taxon>
        <taxon>Pseudomonadota</taxon>
        <taxon>Gammaproteobacteria</taxon>
        <taxon>Thiohalobacterales</taxon>
        <taxon>Thiohalobacteraceae</taxon>
        <taxon>Thiohalobacter</taxon>
    </lineage>
</organism>
<dbReference type="RefSeq" id="WP_125181788.1">
    <property type="nucleotide sequence ID" value="NZ_QZMU01000001.1"/>
</dbReference>
<name>A0A426QL15_9GAMM</name>
<dbReference type="Proteomes" id="UP000287798">
    <property type="component" value="Unassembled WGS sequence"/>
</dbReference>
<evidence type="ECO:0000313" key="1">
    <source>
        <dbReference type="EMBL" id="RRQ22448.1"/>
    </source>
</evidence>
<keyword evidence="2" id="KW-1185">Reference proteome</keyword>
<protein>
    <submittedName>
        <fullName evidence="1">Uncharacterized protein</fullName>
    </submittedName>
</protein>
<reference evidence="1 2" key="1">
    <citation type="journal article" date="2010" name="Int. J. Syst. Evol. Microbiol.">
        <title>Thiohalobacter thiocyanaticus gen. nov., sp. nov., a moderately halophilic, sulfur-oxidizing gammaproteobacterium from hypersaline lakes, that utilizes thiocyanate.</title>
        <authorList>
            <person name="Sorokin D.Y."/>
            <person name="Kovaleva O.L."/>
            <person name="Tourova T.P."/>
            <person name="Muyzer G."/>
        </authorList>
    </citation>
    <scope>NUCLEOTIDE SEQUENCE [LARGE SCALE GENOMIC DNA]</scope>
    <source>
        <strain evidence="1 2">Hrh1</strain>
    </source>
</reference>
<sequence>MTKYDPSEALQQLQEKLVQQQAAHERNPNFRCQGPQYANRCETWARRDLWTLLEAANLLCGTDPERPVNPNGEEHQALNRRIQEVRILLERADIPKQGMLKKQLPAKTVMHWAKKKGLDLPSDLLSAMGHKPVEDKPVHGNALKNAEKRQAVLGAAVAALVKYPAQCKDRGGKPTGRQIATVLEQHQANLFPEGLAPFSVRTMADLINTYLPK</sequence>
<accession>A0A426QL15</accession>
<gene>
    <name evidence="1" type="ORF">D6C00_11180</name>
</gene>
<evidence type="ECO:0000313" key="2">
    <source>
        <dbReference type="Proteomes" id="UP000287798"/>
    </source>
</evidence>
<comment type="caution">
    <text evidence="1">The sequence shown here is derived from an EMBL/GenBank/DDBJ whole genome shotgun (WGS) entry which is preliminary data.</text>
</comment>